<proteinExistence type="predicted"/>
<sequence length="344" mass="38743">MFSQQNSKSHIPGVFACPFYNTDPVEYHKCSHIRLGRPSDVSWHLERRHTLQEEKLCTAQGAEAALRNGKEKGPCTDPKHIKVYCTICRLRFLGRDAEVDLERHQAESICQLKTIEETGMLLPKELERVVTERSSVTTSPEDKWYAMWNECFPPLTTTRFRNVPASPYVQITAAREAAETHIRQVLGKLPISMDDRRSAFDEIVSVLYPVQFGADAEVKKIVNDQQIKRTSALQEAEFDEFCRSTLGSSEVTTPGVSSTDPVHHEQPHTMEQVDNGTMSLSSLLPREPQPLQPLYPTVPTVPSYFRLLETQIPSQVTGSASRQYMEVDGYAPSEGYTGGFSDGY</sequence>
<reference evidence="1 2" key="1">
    <citation type="submission" date="2020-05" db="EMBL/GenBank/DDBJ databases">
        <title>Identification and distribution of gene clusters putatively required for synthesis of sphingolipid metabolism inhibitors in phylogenetically diverse species of the filamentous fungus Fusarium.</title>
        <authorList>
            <person name="Kim H.-S."/>
            <person name="Busman M."/>
            <person name="Brown D.W."/>
            <person name="Divon H."/>
            <person name="Uhlig S."/>
            <person name="Proctor R.H."/>
        </authorList>
    </citation>
    <scope>NUCLEOTIDE SEQUENCE [LARGE SCALE GENOMIC DNA]</scope>
    <source>
        <strain evidence="1 2">NRRL 25211</strain>
    </source>
</reference>
<gene>
    <name evidence="1" type="ORF">FPANT_12401</name>
</gene>
<dbReference type="Proteomes" id="UP000544095">
    <property type="component" value="Unassembled WGS sequence"/>
</dbReference>
<keyword evidence="2" id="KW-1185">Reference proteome</keyword>
<evidence type="ECO:0000313" key="1">
    <source>
        <dbReference type="EMBL" id="KAF5573388.1"/>
    </source>
</evidence>
<protein>
    <submittedName>
        <fullName evidence="1">Ankyrin protein</fullName>
    </submittedName>
</protein>
<accession>A0A8H5KHF5</accession>
<comment type="caution">
    <text evidence="1">The sequence shown here is derived from an EMBL/GenBank/DDBJ whole genome shotgun (WGS) entry which is preliminary data.</text>
</comment>
<name>A0A8H5KHF5_9HYPO</name>
<dbReference type="AlphaFoldDB" id="A0A8H5KHF5"/>
<organism evidence="1 2">
    <name type="scientific">Fusarium pseudoanthophilum</name>
    <dbReference type="NCBI Taxonomy" id="48495"/>
    <lineage>
        <taxon>Eukaryota</taxon>
        <taxon>Fungi</taxon>
        <taxon>Dikarya</taxon>
        <taxon>Ascomycota</taxon>
        <taxon>Pezizomycotina</taxon>
        <taxon>Sordariomycetes</taxon>
        <taxon>Hypocreomycetidae</taxon>
        <taxon>Hypocreales</taxon>
        <taxon>Nectriaceae</taxon>
        <taxon>Fusarium</taxon>
        <taxon>Fusarium fujikuroi species complex</taxon>
    </lineage>
</organism>
<evidence type="ECO:0000313" key="2">
    <source>
        <dbReference type="Proteomes" id="UP000544095"/>
    </source>
</evidence>
<dbReference type="EMBL" id="JAAOAR010000814">
    <property type="protein sequence ID" value="KAF5573388.1"/>
    <property type="molecule type" value="Genomic_DNA"/>
</dbReference>